<keyword evidence="2" id="KW-1185">Reference proteome</keyword>
<dbReference type="Proteomes" id="UP000038045">
    <property type="component" value="Unplaced"/>
</dbReference>
<evidence type="ECO:0000256" key="1">
    <source>
        <dbReference type="SAM" id="MobiDB-lite"/>
    </source>
</evidence>
<organism evidence="2 3">
    <name type="scientific">Parastrongyloides trichosuri</name>
    <name type="common">Possum-specific nematode worm</name>
    <dbReference type="NCBI Taxonomy" id="131310"/>
    <lineage>
        <taxon>Eukaryota</taxon>
        <taxon>Metazoa</taxon>
        <taxon>Ecdysozoa</taxon>
        <taxon>Nematoda</taxon>
        <taxon>Chromadorea</taxon>
        <taxon>Rhabditida</taxon>
        <taxon>Tylenchina</taxon>
        <taxon>Panagrolaimomorpha</taxon>
        <taxon>Strongyloidoidea</taxon>
        <taxon>Strongyloididae</taxon>
        <taxon>Parastrongyloides</taxon>
    </lineage>
</organism>
<dbReference type="AlphaFoldDB" id="A0A0N4ZNM0"/>
<feature type="region of interest" description="Disordered" evidence="1">
    <location>
        <begin position="48"/>
        <end position="110"/>
    </location>
</feature>
<accession>A0A0N4ZNM0</accession>
<evidence type="ECO:0000313" key="3">
    <source>
        <dbReference type="WBParaSite" id="PTRK_0001013300.1"/>
    </source>
</evidence>
<protein>
    <submittedName>
        <fullName evidence="3">Exported protein</fullName>
    </submittedName>
</protein>
<proteinExistence type="predicted"/>
<feature type="compositionally biased region" description="Basic and acidic residues" evidence="1">
    <location>
        <begin position="65"/>
        <end position="82"/>
    </location>
</feature>
<name>A0A0N4ZNM0_PARTI</name>
<evidence type="ECO:0000313" key="2">
    <source>
        <dbReference type="Proteomes" id="UP000038045"/>
    </source>
</evidence>
<reference evidence="3" key="1">
    <citation type="submission" date="2017-02" db="UniProtKB">
        <authorList>
            <consortium name="WormBaseParasite"/>
        </authorList>
    </citation>
    <scope>IDENTIFICATION</scope>
</reference>
<sequence>MSDFLCIILFAIIIYLLYFPHDPYGIIKKFRKITLYPVYSTCYHVNDGDMEESKSVTNKNGKPAKKGENNENTNKNDKDGAKSVKRVKKDKNENSITSNTAVGLTPGPGVIVHKEPENIALEESEFLRNSMRKKENRGK</sequence>
<dbReference type="WBParaSite" id="PTRK_0001013300.1">
    <property type="protein sequence ID" value="PTRK_0001013300.1"/>
    <property type="gene ID" value="PTRK_0001013300"/>
</dbReference>